<dbReference type="PANTHER" id="PTHR31392">
    <property type="entry name" value="ALPHA-1,3-MANNOSYLTRANSFERASE MNN1-RELATED"/>
    <property type="match status" value="1"/>
</dbReference>
<dbReference type="InterPro" id="IPR022751">
    <property type="entry name" value="Alpha_mannosyltransferase"/>
</dbReference>
<dbReference type="GO" id="GO:0000033">
    <property type="term" value="F:alpha-1,3-mannosyltransferase activity"/>
    <property type="evidence" value="ECO:0007669"/>
    <property type="project" value="TreeGrafter"/>
</dbReference>
<evidence type="ECO:0000256" key="9">
    <source>
        <dbReference type="ARBA" id="ARBA00023180"/>
    </source>
</evidence>
<proteinExistence type="inferred from homology"/>
<keyword evidence="8" id="KW-0472">Membrane</keyword>
<gene>
    <name evidence="10" type="ORF">B0A52_09857</name>
</gene>
<dbReference type="SUPFAM" id="SSF53448">
    <property type="entry name" value="Nucleotide-diphospho-sugar transferases"/>
    <property type="match status" value="1"/>
</dbReference>
<dbReference type="AlphaFoldDB" id="A0A438MQU8"/>
<comment type="subcellular location">
    <subcellularLocation>
        <location evidence="1">Membrane</location>
        <topology evidence="1">Single-pass type II membrane protein</topology>
    </subcellularLocation>
</comment>
<evidence type="ECO:0000256" key="7">
    <source>
        <dbReference type="ARBA" id="ARBA00022989"/>
    </source>
</evidence>
<evidence type="ECO:0000256" key="6">
    <source>
        <dbReference type="ARBA" id="ARBA00022968"/>
    </source>
</evidence>
<protein>
    <recommendedName>
        <fullName evidence="12">Alpha-1,3-mannosyltransferase</fullName>
    </recommendedName>
</protein>
<evidence type="ECO:0000256" key="1">
    <source>
        <dbReference type="ARBA" id="ARBA00004606"/>
    </source>
</evidence>
<dbReference type="Pfam" id="PF11051">
    <property type="entry name" value="Mannosyl_trans3"/>
    <property type="match status" value="1"/>
</dbReference>
<reference evidence="10 11" key="1">
    <citation type="submission" date="2017-03" db="EMBL/GenBank/DDBJ databases">
        <title>Genomes of endolithic fungi from Antarctica.</title>
        <authorList>
            <person name="Coleine C."/>
            <person name="Masonjones S."/>
            <person name="Stajich J.E."/>
        </authorList>
    </citation>
    <scope>NUCLEOTIDE SEQUENCE [LARGE SCALE GENOMIC DNA]</scope>
    <source>
        <strain evidence="10 11">CCFEE 6314</strain>
    </source>
</reference>
<dbReference type="GO" id="GO:0006493">
    <property type="term" value="P:protein O-linked glycosylation"/>
    <property type="evidence" value="ECO:0007669"/>
    <property type="project" value="TreeGrafter"/>
</dbReference>
<keyword evidence="9" id="KW-0325">Glycoprotein</keyword>
<evidence type="ECO:0000256" key="3">
    <source>
        <dbReference type="ARBA" id="ARBA00022676"/>
    </source>
</evidence>
<dbReference type="OrthoDB" id="430354at2759"/>
<dbReference type="EMBL" id="NAJM01000073">
    <property type="protein sequence ID" value="RVX65972.1"/>
    <property type="molecule type" value="Genomic_DNA"/>
</dbReference>
<evidence type="ECO:0000313" key="11">
    <source>
        <dbReference type="Proteomes" id="UP000288859"/>
    </source>
</evidence>
<dbReference type="GO" id="GO:0005794">
    <property type="term" value="C:Golgi apparatus"/>
    <property type="evidence" value="ECO:0007669"/>
    <property type="project" value="TreeGrafter"/>
</dbReference>
<comment type="caution">
    <text evidence="10">The sequence shown here is derived from an EMBL/GenBank/DDBJ whole genome shotgun (WGS) entry which is preliminary data.</text>
</comment>
<keyword evidence="5" id="KW-0812">Transmembrane</keyword>
<evidence type="ECO:0000313" key="10">
    <source>
        <dbReference type="EMBL" id="RVX65972.1"/>
    </source>
</evidence>
<accession>A0A438MQU8</accession>
<evidence type="ECO:0000256" key="5">
    <source>
        <dbReference type="ARBA" id="ARBA00022692"/>
    </source>
</evidence>
<keyword evidence="3" id="KW-0328">Glycosyltransferase</keyword>
<name>A0A438MQU8_EXOME</name>
<dbReference type="Proteomes" id="UP000288859">
    <property type="component" value="Unassembled WGS sequence"/>
</dbReference>
<dbReference type="Gene3D" id="3.90.550.10">
    <property type="entry name" value="Spore Coat Polysaccharide Biosynthesis Protein SpsA, Chain A"/>
    <property type="match status" value="1"/>
</dbReference>
<dbReference type="GO" id="GO:0016020">
    <property type="term" value="C:membrane"/>
    <property type="evidence" value="ECO:0007669"/>
    <property type="project" value="UniProtKB-SubCell"/>
</dbReference>
<dbReference type="PANTHER" id="PTHR31392:SF1">
    <property type="entry name" value="ALPHA-1,3-MANNOSYLTRANSFERASE MNN1-RELATED"/>
    <property type="match status" value="1"/>
</dbReference>
<sequence>MRVPSFSREEELENALNRVIHLLPGEMLMRDLLRPVEGTGKDKLREVGLRTRSYREYFDAWERLHFTRDADGITRIRDDIVWYLTQLGISGNIKGENSGILSTHSIGQLIRAYETYKYFLAQFGQLLFPYTAPFAADHMSLHLQFERAGRGIVLTAGDAQAHFLMTTIHSFRQLGCTLPVEVMYLGDSDLSEDYRAELEAIGGVITRDVSQMVNDDGWKLAGWAIKPFAILLSSFREVIFIDADSAFFQNPEVLFDEPAYQKTGALFFKDRLFMPEPRKRWVQQVLPRPFSAQVKQNRFWTGESSHMQESGVVVVDKWQHFMALLLVTRMNGPDRDGEENKGTVGVYDMVYGDKETFWLGWELSGDFQYSFHGGQAGTMGLANISHTVIDGADDDIDNQDSGDLSTRSADGQKNLERHTICAPQLLHLDTNGRPLWFNGWVLDNKFADKLHQHFASFENFVLEPPAQDVPEPWKLQQDNMCCLTTVSSLRFDFSREEKETLNMIIRRAKEVEAIVV</sequence>
<evidence type="ECO:0000256" key="8">
    <source>
        <dbReference type="ARBA" id="ARBA00023136"/>
    </source>
</evidence>
<comment type="similarity">
    <text evidence="2">Belongs to the MNN1/MNT family.</text>
</comment>
<organism evidence="10 11">
    <name type="scientific">Exophiala mesophila</name>
    <name type="common">Black yeast-like fungus</name>
    <dbReference type="NCBI Taxonomy" id="212818"/>
    <lineage>
        <taxon>Eukaryota</taxon>
        <taxon>Fungi</taxon>
        <taxon>Dikarya</taxon>
        <taxon>Ascomycota</taxon>
        <taxon>Pezizomycotina</taxon>
        <taxon>Eurotiomycetes</taxon>
        <taxon>Chaetothyriomycetidae</taxon>
        <taxon>Chaetothyriales</taxon>
        <taxon>Herpotrichiellaceae</taxon>
        <taxon>Exophiala</taxon>
    </lineage>
</organism>
<evidence type="ECO:0008006" key="12">
    <source>
        <dbReference type="Google" id="ProtNLM"/>
    </source>
</evidence>
<keyword evidence="4" id="KW-0808">Transferase</keyword>
<keyword evidence="6" id="KW-0735">Signal-anchor</keyword>
<dbReference type="VEuPathDB" id="FungiDB:PV10_05008"/>
<evidence type="ECO:0000256" key="4">
    <source>
        <dbReference type="ARBA" id="ARBA00022679"/>
    </source>
</evidence>
<evidence type="ECO:0000256" key="2">
    <source>
        <dbReference type="ARBA" id="ARBA00009105"/>
    </source>
</evidence>
<dbReference type="InterPro" id="IPR029044">
    <property type="entry name" value="Nucleotide-diphossugar_trans"/>
</dbReference>
<keyword evidence="7" id="KW-1133">Transmembrane helix</keyword>